<dbReference type="PANTHER" id="PTHR22946">
    <property type="entry name" value="DIENELACTONE HYDROLASE DOMAIN-CONTAINING PROTEIN-RELATED"/>
    <property type="match status" value="1"/>
</dbReference>
<dbReference type="InterPro" id="IPR010520">
    <property type="entry name" value="FrsA-like"/>
</dbReference>
<dbReference type="GO" id="GO:0016787">
    <property type="term" value="F:hydrolase activity"/>
    <property type="evidence" value="ECO:0007669"/>
    <property type="project" value="UniProtKB-KW"/>
</dbReference>
<accession>A0A450SLF5</accession>
<keyword evidence="1" id="KW-0378">Hydrolase</keyword>
<dbReference type="AlphaFoldDB" id="A0A450SLF5"/>
<proteinExistence type="predicted"/>
<dbReference type="Gene3D" id="3.40.50.1820">
    <property type="entry name" value="alpha/beta hydrolase"/>
    <property type="match status" value="1"/>
</dbReference>
<evidence type="ECO:0008006" key="3">
    <source>
        <dbReference type="Google" id="ProtNLM"/>
    </source>
</evidence>
<dbReference type="SUPFAM" id="SSF53474">
    <property type="entry name" value="alpha/beta-Hydrolases"/>
    <property type="match status" value="1"/>
</dbReference>
<dbReference type="Pfam" id="PF06500">
    <property type="entry name" value="FrsA-like"/>
    <property type="match status" value="1"/>
</dbReference>
<dbReference type="EMBL" id="CAADFD010000019">
    <property type="protein sequence ID" value="VFJ54462.1"/>
    <property type="molecule type" value="Genomic_DNA"/>
</dbReference>
<organism evidence="2">
    <name type="scientific">Candidatus Kentrum sp. FW</name>
    <dbReference type="NCBI Taxonomy" id="2126338"/>
    <lineage>
        <taxon>Bacteria</taxon>
        <taxon>Pseudomonadati</taxon>
        <taxon>Pseudomonadota</taxon>
        <taxon>Gammaproteobacteria</taxon>
        <taxon>Candidatus Kentrum</taxon>
    </lineage>
</organism>
<dbReference type="PANTHER" id="PTHR22946:SF12">
    <property type="entry name" value="CONIDIAL PIGMENT BIOSYNTHESIS PROTEIN AYG1 (AFU_ORTHOLOGUE AFUA_2G17550)"/>
    <property type="match status" value="1"/>
</dbReference>
<protein>
    <recommendedName>
        <fullName evidence="3">Alpha/beta hydrolase</fullName>
    </recommendedName>
</protein>
<sequence length="361" mass="40467">MASKSNLGQSLSSLQENVRLLYLGAGAFGIRYSDLIHAKTSAYDTRSWGKSLAKLAARYEKLAEEAFDSRRMQSAREWLKDTVNYHYFSQVFLTGDEKAEQQARSRRAFEQLGVLLEPPCKRIMIPFMDAYIPGYLRVSEPSAPCVLLVGPGSDPTSKEVVLHQIAEFFVERGMSVFYFDGPGQGELVGKLRMSPTNFDNAISTVINFLAEQEGVANAKKIGMFAISLGAYFTLRAVAQDERIAACATLSGNFDGRGFLNLAPMVWKDMLRKFGYKGNETIHPDELIPPLSELDQTVTKPLLLIHGGTDNICVPEERNHIKAWAQGETEVWFYEDAEHICYSRFPEILPALGDWMAKRLLM</sequence>
<evidence type="ECO:0000256" key="1">
    <source>
        <dbReference type="ARBA" id="ARBA00022801"/>
    </source>
</evidence>
<gene>
    <name evidence="2" type="ORF">BECKFW1821B_GA0114236_10193</name>
</gene>
<dbReference type="InterPro" id="IPR050261">
    <property type="entry name" value="FrsA_esterase"/>
</dbReference>
<name>A0A450SLF5_9GAMM</name>
<reference evidence="2" key="1">
    <citation type="submission" date="2019-02" db="EMBL/GenBank/DDBJ databases">
        <authorList>
            <person name="Gruber-Vodicka R. H."/>
            <person name="Seah K. B. B."/>
        </authorList>
    </citation>
    <scope>NUCLEOTIDE SEQUENCE</scope>
    <source>
        <strain evidence="2">BECK_BZ106</strain>
    </source>
</reference>
<dbReference type="InterPro" id="IPR029058">
    <property type="entry name" value="AB_hydrolase_fold"/>
</dbReference>
<evidence type="ECO:0000313" key="2">
    <source>
        <dbReference type="EMBL" id="VFJ54462.1"/>
    </source>
</evidence>